<proteinExistence type="predicted"/>
<dbReference type="GO" id="GO:0033388">
    <property type="term" value="P:putrescine biosynthetic process from arginine"/>
    <property type="evidence" value="ECO:0007669"/>
    <property type="project" value="TreeGrafter"/>
</dbReference>
<comment type="cofactor">
    <cofactor evidence="1">
        <name>pyridoxal 5'-phosphate</name>
        <dbReference type="ChEBI" id="CHEBI:597326"/>
    </cofactor>
</comment>
<dbReference type="SUPFAM" id="SSF51419">
    <property type="entry name" value="PLP-binding barrel"/>
    <property type="match status" value="1"/>
</dbReference>
<evidence type="ECO:0000256" key="2">
    <source>
        <dbReference type="ARBA" id="ARBA00022898"/>
    </source>
</evidence>
<dbReference type="PANTHER" id="PTHR43295:SF9">
    <property type="entry name" value="BIOSYNTHETIC ARGININE DECARBOXYLASE"/>
    <property type="match status" value="1"/>
</dbReference>
<dbReference type="InterPro" id="IPR022644">
    <property type="entry name" value="De-COase2_N"/>
</dbReference>
<sequence>MKSYIDLIQQTFEFPTMEFNVDNNELLFNNVPLMDIIKEHGTPLKINYLPKIGEHIENANMFFRNAFKRHNYKGTYTYCYCTKSSHFSFVLEEALKHNIHIETSSAFDIPIIRELYRRGKVNKSTYILANGYKLPRYTQYLSELINEGFNVVPILDNLKEIESYEQQVTADSVHFGMRIATDEEPNFAFYTSRLGIRYNDVQQLYKEKIEPNPRFKLKMLHFFINTGIKDSAYYWSELTRFMFKYCEMKKICPDLDSIDIGGGLPIQTSLQSGYDYQQMIDEIIENIQWICNKNNVPVPHIFTEFGSYTVGESGAVIYEIIDKKLQNDKELWYMINGSFITQLPDSWGMNQKYIMLPINNWDNPYQKVNLGGLTCDSQDFYNSEMHSADLYMPIFEDNEPQYIGFFHTGAYQESLGGYGGIQHCLIPAPKHVLIDRDDEGRLTTRVFAAEQNSDSMLKILGFKEEPFGPQDRVEERIGIDGKPKADDKKAEPEEELAETKI</sequence>
<dbReference type="InterPro" id="IPR009006">
    <property type="entry name" value="Ala_racemase/Decarboxylase_C"/>
</dbReference>
<dbReference type="HOGENOM" id="CLU_027243_2_0_10"/>
<dbReference type="Gene3D" id="2.40.37.10">
    <property type="entry name" value="Lyase, Ornithine Decarboxylase, Chain A, domain 1"/>
    <property type="match status" value="1"/>
</dbReference>
<dbReference type="AlphaFoldDB" id="C6VSZ2"/>
<evidence type="ECO:0000259" key="4">
    <source>
        <dbReference type="Pfam" id="PF02784"/>
    </source>
</evidence>
<dbReference type="EMBL" id="CP001619">
    <property type="protein sequence ID" value="ACT94637.1"/>
    <property type="molecule type" value="Genomic_DNA"/>
</dbReference>
<reference evidence="5 6" key="1">
    <citation type="journal article" date="2009" name="Stand. Genomic Sci.">
        <title>Complete genome sequence of Dyadobacter fermentans type strain (NS114).</title>
        <authorList>
            <person name="Lang E."/>
            <person name="Lapidus A."/>
            <person name="Chertkov O."/>
            <person name="Brettin T."/>
            <person name="Detter J.C."/>
            <person name="Han C."/>
            <person name="Copeland A."/>
            <person name="Glavina Del Rio T."/>
            <person name="Nolan M."/>
            <person name="Chen F."/>
            <person name="Lucas S."/>
            <person name="Tice H."/>
            <person name="Cheng J.F."/>
            <person name="Land M."/>
            <person name="Hauser L."/>
            <person name="Chang Y.J."/>
            <person name="Jeffries C.D."/>
            <person name="Kopitz M."/>
            <person name="Bruce D."/>
            <person name="Goodwin L."/>
            <person name="Pitluck S."/>
            <person name="Ovchinnikova G."/>
            <person name="Pati A."/>
            <person name="Ivanova N."/>
            <person name="Mavrommatis K."/>
            <person name="Chen A."/>
            <person name="Palaniappan K."/>
            <person name="Chain P."/>
            <person name="Bristow J."/>
            <person name="Eisen J.A."/>
            <person name="Markowitz V."/>
            <person name="Hugenholtz P."/>
            <person name="Goker M."/>
            <person name="Rohde M."/>
            <person name="Kyrpides N.C."/>
            <person name="Klenk H.P."/>
        </authorList>
    </citation>
    <scope>NUCLEOTIDE SEQUENCE [LARGE SCALE GENOMIC DNA]</scope>
    <source>
        <strain evidence="6">ATCC 700827 / DSM 18053 / CIP 107007 / KCTC 52180 / NS114</strain>
    </source>
</reference>
<feature type="domain" description="Orn/DAP/Arg decarboxylase 2 N-terminal" evidence="4">
    <location>
        <begin position="75"/>
        <end position="310"/>
    </location>
</feature>
<evidence type="ECO:0000313" key="5">
    <source>
        <dbReference type="EMBL" id="ACT94637.1"/>
    </source>
</evidence>
<evidence type="ECO:0000256" key="3">
    <source>
        <dbReference type="SAM" id="MobiDB-lite"/>
    </source>
</evidence>
<dbReference type="STRING" id="471854.Dfer_3427"/>
<protein>
    <submittedName>
        <fullName evidence="5">Orn/DAP/Arg decarboxylase 2</fullName>
    </submittedName>
</protein>
<feature type="region of interest" description="Disordered" evidence="3">
    <location>
        <begin position="468"/>
        <end position="501"/>
    </location>
</feature>
<dbReference type="KEGG" id="dfe:Dfer_3427"/>
<keyword evidence="2" id="KW-0663">Pyridoxal phosphate</keyword>
<dbReference type="Pfam" id="PF02784">
    <property type="entry name" value="Orn_Arg_deC_N"/>
    <property type="match status" value="1"/>
</dbReference>
<dbReference type="OrthoDB" id="9802658at2"/>
<evidence type="ECO:0000256" key="1">
    <source>
        <dbReference type="ARBA" id="ARBA00001933"/>
    </source>
</evidence>
<organism evidence="5 6">
    <name type="scientific">Dyadobacter fermentans (strain ATCC 700827 / DSM 18053 / CIP 107007 / KCTC 52180 / NS114)</name>
    <dbReference type="NCBI Taxonomy" id="471854"/>
    <lineage>
        <taxon>Bacteria</taxon>
        <taxon>Pseudomonadati</taxon>
        <taxon>Bacteroidota</taxon>
        <taxon>Cytophagia</taxon>
        <taxon>Cytophagales</taxon>
        <taxon>Spirosomataceae</taxon>
        <taxon>Dyadobacter</taxon>
    </lineage>
</organism>
<dbReference type="SUPFAM" id="SSF50621">
    <property type="entry name" value="Alanine racemase C-terminal domain-like"/>
    <property type="match status" value="1"/>
</dbReference>
<dbReference type="Gene3D" id="3.20.20.10">
    <property type="entry name" value="Alanine racemase"/>
    <property type="match status" value="1"/>
</dbReference>
<dbReference type="GO" id="GO:0006527">
    <property type="term" value="P:L-arginine catabolic process"/>
    <property type="evidence" value="ECO:0007669"/>
    <property type="project" value="InterPro"/>
</dbReference>
<accession>C6VSZ2</accession>
<dbReference type="GO" id="GO:0008792">
    <property type="term" value="F:arginine decarboxylase activity"/>
    <property type="evidence" value="ECO:0007669"/>
    <property type="project" value="InterPro"/>
</dbReference>
<dbReference type="InterPro" id="IPR029066">
    <property type="entry name" value="PLP-binding_barrel"/>
</dbReference>
<gene>
    <name evidence="5" type="ordered locus">Dfer_3427</name>
</gene>
<name>C6VSZ2_DYAFD</name>
<dbReference type="eggNOG" id="COG0019">
    <property type="taxonomic scope" value="Bacteria"/>
</dbReference>
<dbReference type="GO" id="GO:0008295">
    <property type="term" value="P:spermidine biosynthetic process"/>
    <property type="evidence" value="ECO:0007669"/>
    <property type="project" value="InterPro"/>
</dbReference>
<evidence type="ECO:0000313" key="6">
    <source>
        <dbReference type="Proteomes" id="UP000002011"/>
    </source>
</evidence>
<dbReference type="PANTHER" id="PTHR43295">
    <property type="entry name" value="ARGININE DECARBOXYLASE"/>
    <property type="match status" value="1"/>
</dbReference>
<dbReference type="Proteomes" id="UP000002011">
    <property type="component" value="Chromosome"/>
</dbReference>
<dbReference type="InterPro" id="IPR002985">
    <property type="entry name" value="Arg_decrbxlase"/>
</dbReference>
<keyword evidence="6" id="KW-1185">Reference proteome</keyword>
<dbReference type="RefSeq" id="WP_015812881.1">
    <property type="nucleotide sequence ID" value="NC_013037.1"/>
</dbReference>